<comment type="caution">
    <text evidence="2">The sequence shown here is derived from an EMBL/GenBank/DDBJ whole genome shotgun (WGS) entry which is preliminary data.</text>
</comment>
<dbReference type="Proteomes" id="UP001183604">
    <property type="component" value="Unassembled WGS sequence"/>
</dbReference>
<gene>
    <name evidence="2" type="ORF">J2S69_000536</name>
</gene>
<name>A0ABU2AHX9_9ACTN</name>
<feature type="region of interest" description="Disordered" evidence="1">
    <location>
        <begin position="90"/>
        <end position="110"/>
    </location>
</feature>
<evidence type="ECO:0000313" key="3">
    <source>
        <dbReference type="Proteomes" id="UP001183604"/>
    </source>
</evidence>
<dbReference type="RefSeq" id="WP_310283787.1">
    <property type="nucleotide sequence ID" value="NZ_BAAAOM010000002.1"/>
</dbReference>
<keyword evidence="3" id="KW-1185">Reference proteome</keyword>
<reference evidence="2 3" key="1">
    <citation type="submission" date="2023-07" db="EMBL/GenBank/DDBJ databases">
        <title>Sequencing the genomes of 1000 actinobacteria strains.</title>
        <authorList>
            <person name="Klenk H.-P."/>
        </authorList>
    </citation>
    <scope>NUCLEOTIDE SEQUENCE [LARGE SCALE GENOMIC DNA]</scope>
    <source>
        <strain evidence="2 3">DSM 44724</strain>
    </source>
</reference>
<protein>
    <submittedName>
        <fullName evidence="2">Uncharacterized protein</fullName>
    </submittedName>
</protein>
<evidence type="ECO:0000256" key="1">
    <source>
        <dbReference type="SAM" id="MobiDB-lite"/>
    </source>
</evidence>
<organism evidence="2 3">
    <name type="scientific">Glycomyces lechevalierae</name>
    <dbReference type="NCBI Taxonomy" id="256034"/>
    <lineage>
        <taxon>Bacteria</taxon>
        <taxon>Bacillati</taxon>
        <taxon>Actinomycetota</taxon>
        <taxon>Actinomycetes</taxon>
        <taxon>Glycomycetales</taxon>
        <taxon>Glycomycetaceae</taxon>
        <taxon>Glycomyces</taxon>
    </lineage>
</organism>
<evidence type="ECO:0000313" key="2">
    <source>
        <dbReference type="EMBL" id="MDR7336817.1"/>
    </source>
</evidence>
<dbReference type="EMBL" id="JAVDYD010000001">
    <property type="protein sequence ID" value="MDR7336817.1"/>
    <property type="molecule type" value="Genomic_DNA"/>
</dbReference>
<feature type="compositionally biased region" description="Acidic residues" evidence="1">
    <location>
        <begin position="101"/>
        <end position="110"/>
    </location>
</feature>
<proteinExistence type="predicted"/>
<sequence>MNESDPDEVKFLWFAEIDDNPLDLTEAVETVAASMPSIRSELQREKFEPHPIPEETLTEVYSRDGYLMAYAEVFHGENGDTMRLYKAEHPPGAPRVVLPPDIDDAFDDDR</sequence>
<accession>A0ABU2AHX9</accession>